<dbReference type="OrthoDB" id="9808939at2"/>
<keyword evidence="2" id="KW-0378">Hydrolase</keyword>
<dbReference type="InterPro" id="IPR048011">
    <property type="entry name" value="NTP-PPase_MazG-like_C"/>
</dbReference>
<dbReference type="GO" id="GO:0046061">
    <property type="term" value="P:dATP catabolic process"/>
    <property type="evidence" value="ECO:0007669"/>
    <property type="project" value="TreeGrafter"/>
</dbReference>
<dbReference type="Proteomes" id="UP000185895">
    <property type="component" value="Unassembled WGS sequence"/>
</dbReference>
<dbReference type="CDD" id="cd11529">
    <property type="entry name" value="NTP-PPase_MazG_Cterm"/>
    <property type="match status" value="1"/>
</dbReference>
<dbReference type="CDD" id="cd11528">
    <property type="entry name" value="NTP-PPase_MazG_Nterm"/>
    <property type="match status" value="1"/>
</dbReference>
<dbReference type="NCBIfam" id="NF007113">
    <property type="entry name" value="PRK09562.1"/>
    <property type="match status" value="1"/>
</dbReference>
<accession>A0A1E7QXF2</accession>
<dbReference type="PANTHER" id="PTHR30522">
    <property type="entry name" value="NUCLEOSIDE TRIPHOSPHATE PYROPHOSPHOHYDROLASE"/>
    <property type="match status" value="1"/>
</dbReference>
<evidence type="ECO:0000259" key="1">
    <source>
        <dbReference type="Pfam" id="PF03819"/>
    </source>
</evidence>
<sequence length="256" mass="29680">MQDLLELMQTLREKCPWDREQTPASLTPYAIEEAYEVEDAVRSGEIAHIQEELGDLLLQVIFQAQMYSEQGAFDFYDVVEGLKQKLIRRHPHVFDENYVNLSTDQVNALWTQIKQQEKQQRGQTHVSALDQVKLGASIHQAQQIQQYAAKLNFDWENVEGAWLKFDEEIQELKQAIQQHDPVHIEEELGDSLFALINVGRKLQQNCDQALLATISKFRSRFAYIEQQLAQQGLRPEQCNLSQLDDLWNQAKDAEKV</sequence>
<dbReference type="GO" id="GO:0046047">
    <property type="term" value="P:TTP catabolic process"/>
    <property type="evidence" value="ECO:0007669"/>
    <property type="project" value="TreeGrafter"/>
</dbReference>
<name>A0A1E7QXF2_9GAMM</name>
<dbReference type="InterPro" id="IPR011551">
    <property type="entry name" value="NTP_PyrPHydrolase_MazG"/>
</dbReference>
<evidence type="ECO:0000313" key="3">
    <source>
        <dbReference type="Proteomes" id="UP000185895"/>
    </source>
</evidence>
<organism evidence="2 3">
    <name type="scientific">Acinetobacter qingfengensis</name>
    <dbReference type="NCBI Taxonomy" id="1262585"/>
    <lineage>
        <taxon>Bacteria</taxon>
        <taxon>Pseudomonadati</taxon>
        <taxon>Pseudomonadota</taxon>
        <taxon>Gammaproteobacteria</taxon>
        <taxon>Moraxellales</taxon>
        <taxon>Moraxellaceae</taxon>
        <taxon>Acinetobacter</taxon>
    </lineage>
</organism>
<dbReference type="Pfam" id="PF03819">
    <property type="entry name" value="MazG"/>
    <property type="match status" value="2"/>
</dbReference>
<keyword evidence="3" id="KW-1185">Reference proteome</keyword>
<dbReference type="AlphaFoldDB" id="A0A1E7QXF2"/>
<dbReference type="SUPFAM" id="SSF101386">
    <property type="entry name" value="all-alpha NTP pyrophosphatases"/>
    <property type="match status" value="2"/>
</dbReference>
<protein>
    <submittedName>
        <fullName evidence="2">Nucleoside triphosphate pyrophosphohydrolase</fullName>
    </submittedName>
</protein>
<dbReference type="GO" id="GO:0006950">
    <property type="term" value="P:response to stress"/>
    <property type="evidence" value="ECO:0007669"/>
    <property type="project" value="UniProtKB-ARBA"/>
</dbReference>
<dbReference type="GO" id="GO:0046076">
    <property type="term" value="P:dTTP catabolic process"/>
    <property type="evidence" value="ECO:0007669"/>
    <property type="project" value="TreeGrafter"/>
</dbReference>
<comment type="caution">
    <text evidence="2">The sequence shown here is derived from an EMBL/GenBank/DDBJ whole genome shotgun (WGS) entry which is preliminary data.</text>
</comment>
<dbReference type="GO" id="GO:0046081">
    <property type="term" value="P:dUTP catabolic process"/>
    <property type="evidence" value="ECO:0007669"/>
    <property type="project" value="TreeGrafter"/>
</dbReference>
<feature type="domain" description="NTP pyrophosphohydrolase MazG-like" evidence="1">
    <location>
        <begin position="167"/>
        <end position="220"/>
    </location>
</feature>
<dbReference type="GO" id="GO:0047429">
    <property type="term" value="F:nucleoside triphosphate diphosphatase activity"/>
    <property type="evidence" value="ECO:0007669"/>
    <property type="project" value="InterPro"/>
</dbReference>
<evidence type="ECO:0000313" key="2">
    <source>
        <dbReference type="EMBL" id="OEY91729.1"/>
    </source>
</evidence>
<gene>
    <name evidence="2" type="ORF">BJI46_06190</name>
</gene>
<dbReference type="Gene3D" id="1.10.287.1080">
    <property type="entry name" value="MazG-like"/>
    <property type="match status" value="2"/>
</dbReference>
<dbReference type="GO" id="GO:0046052">
    <property type="term" value="P:UTP catabolic process"/>
    <property type="evidence" value="ECO:0007669"/>
    <property type="project" value="TreeGrafter"/>
</dbReference>
<reference evidence="2 3" key="1">
    <citation type="submission" date="2016-09" db="EMBL/GenBank/DDBJ databases">
        <authorList>
            <person name="Capua I."/>
            <person name="De Benedictis P."/>
            <person name="Joannis T."/>
            <person name="Lombin L.H."/>
            <person name="Cattoli G."/>
        </authorList>
    </citation>
    <scope>NUCLEOTIDE SEQUENCE [LARGE SCALE GENOMIC DNA]</scope>
    <source>
        <strain evidence="2 3">ANC 4671</strain>
    </source>
</reference>
<dbReference type="InterPro" id="IPR004518">
    <property type="entry name" value="MazG-like_dom"/>
</dbReference>
<dbReference type="GO" id="GO:0006203">
    <property type="term" value="P:dGTP catabolic process"/>
    <property type="evidence" value="ECO:0007669"/>
    <property type="project" value="TreeGrafter"/>
</dbReference>
<dbReference type="STRING" id="1262585.BJI46_06190"/>
<dbReference type="InterPro" id="IPR048015">
    <property type="entry name" value="NTP-PPase_MazG-like_N"/>
</dbReference>
<dbReference type="NCBIfam" id="TIGR00444">
    <property type="entry name" value="mazG"/>
    <property type="match status" value="1"/>
</dbReference>
<dbReference type="RefSeq" id="WP_070070940.1">
    <property type="nucleotide sequence ID" value="NZ_MKKK01000073.1"/>
</dbReference>
<dbReference type="FunFam" id="1.10.287.1080:FF:000001">
    <property type="entry name" value="Nucleoside triphosphate pyrophosphohydrolase"/>
    <property type="match status" value="1"/>
</dbReference>
<dbReference type="EMBL" id="MKKK01000073">
    <property type="protein sequence ID" value="OEY91729.1"/>
    <property type="molecule type" value="Genomic_DNA"/>
</dbReference>
<proteinExistence type="predicted"/>
<feature type="domain" description="NTP pyrophosphohydrolase MazG-like" evidence="1">
    <location>
        <begin position="21"/>
        <end position="94"/>
    </location>
</feature>
<dbReference type="PANTHER" id="PTHR30522:SF0">
    <property type="entry name" value="NUCLEOSIDE TRIPHOSPHATE PYROPHOSPHOHYDROLASE"/>
    <property type="match status" value="1"/>
</dbReference>